<feature type="region of interest" description="Disordered" evidence="1">
    <location>
        <begin position="159"/>
        <end position="185"/>
    </location>
</feature>
<dbReference type="RefSeq" id="WP_125477780.1">
    <property type="nucleotide sequence ID" value="NZ_FCOL02000109.1"/>
</dbReference>
<feature type="signal peptide" evidence="2">
    <location>
        <begin position="1"/>
        <end position="19"/>
    </location>
</feature>
<reference evidence="3" key="1">
    <citation type="submission" date="2016-01" db="EMBL/GenBank/DDBJ databases">
        <authorList>
            <person name="Peeters C."/>
        </authorList>
    </citation>
    <scope>NUCLEOTIDE SEQUENCE [LARGE SCALE GENOMIC DNA]</scope>
    <source>
        <strain evidence="3">LMG 22937</strain>
    </source>
</reference>
<protein>
    <submittedName>
        <fullName evidence="3">Uncharacterized protein</fullName>
    </submittedName>
</protein>
<evidence type="ECO:0000313" key="4">
    <source>
        <dbReference type="Proteomes" id="UP000054925"/>
    </source>
</evidence>
<feature type="compositionally biased region" description="Basic and acidic residues" evidence="1">
    <location>
        <begin position="175"/>
        <end position="185"/>
    </location>
</feature>
<organism evidence="3 4">
    <name type="scientific">Caballeronia terrestris</name>
    <dbReference type="NCBI Taxonomy" id="1226301"/>
    <lineage>
        <taxon>Bacteria</taxon>
        <taxon>Pseudomonadati</taxon>
        <taxon>Pseudomonadota</taxon>
        <taxon>Betaproteobacteria</taxon>
        <taxon>Burkholderiales</taxon>
        <taxon>Burkholderiaceae</taxon>
        <taxon>Caballeronia</taxon>
    </lineage>
</organism>
<dbReference type="EMBL" id="FCOL02000109">
    <property type="protein sequence ID" value="SAL83914.1"/>
    <property type="molecule type" value="Genomic_DNA"/>
</dbReference>
<keyword evidence="2" id="KW-0732">Signal</keyword>
<comment type="caution">
    <text evidence="3">The sequence shown here is derived from an EMBL/GenBank/DDBJ whole genome shotgun (WGS) entry which is preliminary data.</text>
</comment>
<dbReference type="OrthoDB" id="9130074at2"/>
<evidence type="ECO:0000313" key="3">
    <source>
        <dbReference type="EMBL" id="SAL83914.1"/>
    </source>
</evidence>
<dbReference type="Proteomes" id="UP000054925">
    <property type="component" value="Unassembled WGS sequence"/>
</dbReference>
<dbReference type="AlphaFoldDB" id="A0A158KS61"/>
<keyword evidence="4" id="KW-1185">Reference proteome</keyword>
<sequence length="185" mass="19554">MRAIVVSVFLLLHISASFAGGESLLVFDSQGKFVGPLEDYGGPGVYLTVSGAIAFVPIERVIVSGDGGPQTVYSATDFRWSGTNAADYTSSDCSGTPVITLTTGVRPSVTIRQGTDVTLYVAPATNSGPILIGSIRSGPNFRCVPSGVPSTEYGWPTESTYSLTGAQPEPLTIRYPRDRGDRRSR</sequence>
<accession>A0A158KS61</accession>
<evidence type="ECO:0000256" key="1">
    <source>
        <dbReference type="SAM" id="MobiDB-lite"/>
    </source>
</evidence>
<gene>
    <name evidence="3" type="ORF">AWB67_06538</name>
</gene>
<feature type="chain" id="PRO_5011121401" evidence="2">
    <location>
        <begin position="20"/>
        <end position="185"/>
    </location>
</feature>
<name>A0A158KS61_9BURK</name>
<proteinExistence type="predicted"/>
<evidence type="ECO:0000256" key="2">
    <source>
        <dbReference type="SAM" id="SignalP"/>
    </source>
</evidence>